<dbReference type="SUPFAM" id="SSF48452">
    <property type="entry name" value="TPR-like"/>
    <property type="match status" value="1"/>
</dbReference>
<dbReference type="Gene3D" id="1.25.40.10">
    <property type="entry name" value="Tetratricopeptide repeat domain"/>
    <property type="match status" value="1"/>
</dbReference>
<dbReference type="RefSeq" id="WP_231419132.1">
    <property type="nucleotide sequence ID" value="NZ_CP126446.1"/>
</dbReference>
<gene>
    <name evidence="1" type="ORF">QNI29_02190</name>
</gene>
<name>A0ABY8V1L3_9BACI</name>
<accession>A0ABY8V1L3</accession>
<organism evidence="1 2">
    <name type="scientific">Pontibacillus chungwhensis</name>
    <dbReference type="NCBI Taxonomy" id="265426"/>
    <lineage>
        <taxon>Bacteria</taxon>
        <taxon>Bacillati</taxon>
        <taxon>Bacillota</taxon>
        <taxon>Bacilli</taxon>
        <taxon>Bacillales</taxon>
        <taxon>Bacillaceae</taxon>
        <taxon>Pontibacillus</taxon>
    </lineage>
</organism>
<keyword evidence="2" id="KW-1185">Reference proteome</keyword>
<protein>
    <submittedName>
        <fullName evidence="1">Tetratricopeptide repeat protein</fullName>
    </submittedName>
</protein>
<sequence>METIQQLTQQLHDWENMQGIDEEEEEQEWIGAGIALYEKIIKVDKENKSDYLQELSRLYLNYGRNEKMKFSNFTRAVRHLKQAVYIDPEDPRPCYHLSFLLMRQDHPEGALFYAERALKLGLDDKQTYKLFCNMALGYYKLLLLKESYGYLLKVEEKAKQDPVLGAFLKPYQATIKGSKKKGYVPLSEQHGTIVETEDELEDRVSGGECVVLMIHPYRTELNGEEECVSFSSVNAQILEAILLSEGGLTVTQISGVLWGYNAVEMSPSYVPRMMNKIRSDLKKATGIDGKKLLKTDGNLYVWDHTILKGNIHYKNHKRSGSRSREGITIL</sequence>
<evidence type="ECO:0000313" key="2">
    <source>
        <dbReference type="Proteomes" id="UP001236652"/>
    </source>
</evidence>
<reference evidence="1 2" key="1">
    <citation type="submission" date="2023-05" db="EMBL/GenBank/DDBJ databases">
        <title>Comparative genomics reveals the evidence of polycyclic aromatic hydrocarbons degradation in moderately halophilic genus Pontibacillus.</title>
        <authorList>
            <person name="Yang H."/>
            <person name="Qian Z."/>
        </authorList>
    </citation>
    <scope>NUCLEOTIDE SEQUENCE [LARGE SCALE GENOMIC DNA]</scope>
    <source>
        <strain evidence="2">HN14</strain>
    </source>
</reference>
<evidence type="ECO:0000313" key="1">
    <source>
        <dbReference type="EMBL" id="WIF98500.1"/>
    </source>
</evidence>
<dbReference type="InterPro" id="IPR011990">
    <property type="entry name" value="TPR-like_helical_dom_sf"/>
</dbReference>
<dbReference type="EMBL" id="CP126446">
    <property type="protein sequence ID" value="WIF98500.1"/>
    <property type="molecule type" value="Genomic_DNA"/>
</dbReference>
<proteinExistence type="predicted"/>
<dbReference type="Proteomes" id="UP001236652">
    <property type="component" value="Chromosome"/>
</dbReference>